<dbReference type="GO" id="GO:0006310">
    <property type="term" value="P:DNA recombination"/>
    <property type="evidence" value="ECO:0007669"/>
    <property type="project" value="UniProtKB-KW"/>
</dbReference>
<proteinExistence type="predicted"/>
<evidence type="ECO:0000256" key="2">
    <source>
        <dbReference type="SAM" id="MobiDB-lite"/>
    </source>
</evidence>
<feature type="domain" description="Tyr recombinase" evidence="3">
    <location>
        <begin position="194"/>
        <end position="396"/>
    </location>
</feature>
<sequence>VKQSTTENEIGQSTRNSNRTDLAGTIVVHQTNEFIHQIPFPWTSKQDSGDGTENERHGSKTSTRQCGRLPSGPVADVGRNLLIRCMKMKGFSEDGVNQLFKRQRFNTVKIDFYSLALLQDWIDIERITTEEMMQRNAEVILTEVIAFHTRQNNSVASAKSHKACLTTMLSLIYKENLASSTTSKLINKALANATIPHRRYQNIWNIQILFNHWRQSKQNKYLSSYDIRVKIASLLMSACFFRPNEIAEIRLKFSNVDKTENQASLKLAPKQANAIETYEVYEIDNESLSSKLAIYEWIDRIKKQFPKGTVFLLWHKGFNKPTTTKDVSLQLTKLLRELKIVGASAYSIRHSAITELAKLGIPERDLATFTHNSQNSRTVQQYYIFASSIRANEIARQLTNNPGQDNERVMICYPRISPYLTSGPPKICIPTRGEMEIRREFPRELKDRTSWMMPQVGWSAWNDNDEIRTLLCQSLISWIQRILDKEMLSTSCVDEYEEEINE</sequence>
<keyword evidence="1" id="KW-0233">DNA recombination</keyword>
<feature type="compositionally biased region" description="Polar residues" evidence="2">
    <location>
        <begin position="1"/>
        <end position="20"/>
    </location>
</feature>
<accession>A0A5J4V3T3</accession>
<gene>
    <name evidence="4" type="ORF">EZS28_027787</name>
</gene>
<dbReference type="Proteomes" id="UP000324800">
    <property type="component" value="Unassembled WGS sequence"/>
</dbReference>
<organism evidence="4 5">
    <name type="scientific">Streblomastix strix</name>
    <dbReference type="NCBI Taxonomy" id="222440"/>
    <lineage>
        <taxon>Eukaryota</taxon>
        <taxon>Metamonada</taxon>
        <taxon>Preaxostyla</taxon>
        <taxon>Oxymonadida</taxon>
        <taxon>Streblomastigidae</taxon>
        <taxon>Streblomastix</taxon>
    </lineage>
</organism>
<dbReference type="AlphaFoldDB" id="A0A5J4V3T3"/>
<reference evidence="4 5" key="1">
    <citation type="submission" date="2019-03" db="EMBL/GenBank/DDBJ databases">
        <title>Single cell metagenomics reveals metabolic interactions within the superorganism composed of flagellate Streblomastix strix and complex community of Bacteroidetes bacteria on its surface.</title>
        <authorList>
            <person name="Treitli S.C."/>
            <person name="Kolisko M."/>
            <person name="Husnik F."/>
            <person name="Keeling P."/>
            <person name="Hampl V."/>
        </authorList>
    </citation>
    <scope>NUCLEOTIDE SEQUENCE [LARGE SCALE GENOMIC DNA]</scope>
    <source>
        <strain evidence="4">ST1C</strain>
    </source>
</reference>
<evidence type="ECO:0000313" key="5">
    <source>
        <dbReference type="Proteomes" id="UP000324800"/>
    </source>
</evidence>
<dbReference type="Gene3D" id="1.10.443.10">
    <property type="entry name" value="Intergrase catalytic core"/>
    <property type="match status" value="1"/>
</dbReference>
<comment type="caution">
    <text evidence="4">The sequence shown here is derived from an EMBL/GenBank/DDBJ whole genome shotgun (WGS) entry which is preliminary data.</text>
</comment>
<feature type="region of interest" description="Disordered" evidence="2">
    <location>
        <begin position="1"/>
        <end position="22"/>
    </location>
</feature>
<dbReference type="PROSITE" id="PS51898">
    <property type="entry name" value="TYR_RECOMBINASE"/>
    <property type="match status" value="1"/>
</dbReference>
<dbReference type="InterPro" id="IPR011010">
    <property type="entry name" value="DNA_brk_join_enz"/>
</dbReference>
<dbReference type="Pfam" id="PF00589">
    <property type="entry name" value="Phage_integrase"/>
    <property type="match status" value="1"/>
</dbReference>
<feature type="region of interest" description="Disordered" evidence="2">
    <location>
        <begin position="39"/>
        <end position="70"/>
    </location>
</feature>
<dbReference type="InterPro" id="IPR013762">
    <property type="entry name" value="Integrase-like_cat_sf"/>
</dbReference>
<dbReference type="EMBL" id="SNRW01010358">
    <property type="protein sequence ID" value="KAA6376685.1"/>
    <property type="molecule type" value="Genomic_DNA"/>
</dbReference>
<evidence type="ECO:0000313" key="4">
    <source>
        <dbReference type="EMBL" id="KAA6376685.1"/>
    </source>
</evidence>
<evidence type="ECO:0000256" key="1">
    <source>
        <dbReference type="ARBA" id="ARBA00023172"/>
    </source>
</evidence>
<dbReference type="GO" id="GO:0003677">
    <property type="term" value="F:DNA binding"/>
    <property type="evidence" value="ECO:0007669"/>
    <property type="project" value="InterPro"/>
</dbReference>
<feature type="non-terminal residue" evidence="4">
    <location>
        <position position="1"/>
    </location>
</feature>
<protein>
    <recommendedName>
        <fullName evidence="3">Tyr recombinase domain-containing protein</fullName>
    </recommendedName>
</protein>
<dbReference type="SUPFAM" id="SSF56349">
    <property type="entry name" value="DNA breaking-rejoining enzymes"/>
    <property type="match status" value="1"/>
</dbReference>
<dbReference type="InterPro" id="IPR002104">
    <property type="entry name" value="Integrase_catalytic"/>
</dbReference>
<dbReference type="GO" id="GO:0015074">
    <property type="term" value="P:DNA integration"/>
    <property type="evidence" value="ECO:0007669"/>
    <property type="project" value="InterPro"/>
</dbReference>
<evidence type="ECO:0000259" key="3">
    <source>
        <dbReference type="PROSITE" id="PS51898"/>
    </source>
</evidence>
<name>A0A5J4V3T3_9EUKA</name>